<dbReference type="InterPro" id="IPR036291">
    <property type="entry name" value="NAD(P)-bd_dom_sf"/>
</dbReference>
<dbReference type="GO" id="GO:0016491">
    <property type="term" value="F:oxidoreductase activity"/>
    <property type="evidence" value="ECO:0007669"/>
    <property type="project" value="UniProtKB-KW"/>
</dbReference>
<organism evidence="4 5">
    <name type="scientific">Prescottella agglutinans</name>
    <dbReference type="NCBI Taxonomy" id="1644129"/>
    <lineage>
        <taxon>Bacteria</taxon>
        <taxon>Bacillati</taxon>
        <taxon>Actinomycetota</taxon>
        <taxon>Actinomycetes</taxon>
        <taxon>Mycobacteriales</taxon>
        <taxon>Nocardiaceae</taxon>
        <taxon>Prescottella</taxon>
    </lineage>
</organism>
<name>A0A438B9C1_9NOCA</name>
<dbReference type="PANTHER" id="PTHR43639:SF1">
    <property type="entry name" value="SHORT-CHAIN DEHYDROGENASE_REDUCTASE FAMILY PROTEIN"/>
    <property type="match status" value="1"/>
</dbReference>
<comment type="similarity">
    <text evidence="1">Belongs to the short-chain dehydrogenases/reductases (SDR) family.</text>
</comment>
<comment type="caution">
    <text evidence="4">The sequence shown here is derived from an EMBL/GenBank/DDBJ whole genome shotgun (WGS) entry which is preliminary data.</text>
</comment>
<sequence length="258" mass="26792">MSTASSSSTRTTALVTGGTGGIGAAIVRQLAAQGHNVVLTYRSNAEAAAKLVAEVEELGVRGGAHSVDLCDADRLAELVDTTTRDFGDLSVLVHAAGPHIPMVHLSRVEPSTYAQHLNDEATAFFTVVQACLPALRAAKGSVVAVTTAATDRYPVRDGLSAGTKGAVEALVRGFAAEEGRYGVRFNSVGPGMLTDGMAERLISSQNLDQRALDVTMSRIPLQKFGTAVDIAEAVCFLASEKAGFVTGQKLNVDGGYTV</sequence>
<dbReference type="Proteomes" id="UP000286208">
    <property type="component" value="Unassembled WGS sequence"/>
</dbReference>
<accession>A0A438B9C1</accession>
<dbReference type="RefSeq" id="WP_127918104.1">
    <property type="nucleotide sequence ID" value="NZ_RKLP01000012.1"/>
</dbReference>
<dbReference type="FunFam" id="3.40.50.720:FF:000084">
    <property type="entry name" value="Short-chain dehydrogenase reductase"/>
    <property type="match status" value="1"/>
</dbReference>
<feature type="domain" description="Ketoreductase" evidence="3">
    <location>
        <begin position="11"/>
        <end position="191"/>
    </location>
</feature>
<dbReference type="PANTHER" id="PTHR43639">
    <property type="entry name" value="OXIDOREDUCTASE, SHORT-CHAIN DEHYDROGENASE/REDUCTASE FAMILY (AFU_ORTHOLOGUE AFUA_5G02870)"/>
    <property type="match status" value="1"/>
</dbReference>
<evidence type="ECO:0000313" key="4">
    <source>
        <dbReference type="EMBL" id="RVW07512.1"/>
    </source>
</evidence>
<dbReference type="OrthoDB" id="517007at2"/>
<keyword evidence="5" id="KW-1185">Reference proteome</keyword>
<evidence type="ECO:0000256" key="1">
    <source>
        <dbReference type="ARBA" id="ARBA00006484"/>
    </source>
</evidence>
<dbReference type="PRINTS" id="PR00081">
    <property type="entry name" value="GDHRDH"/>
</dbReference>
<dbReference type="AlphaFoldDB" id="A0A438B9C1"/>
<dbReference type="InterPro" id="IPR057326">
    <property type="entry name" value="KR_dom"/>
</dbReference>
<evidence type="ECO:0000259" key="3">
    <source>
        <dbReference type="SMART" id="SM00822"/>
    </source>
</evidence>
<reference evidence="4 5" key="1">
    <citation type="submission" date="2018-11" db="EMBL/GenBank/DDBJ databases">
        <title>Rhodococcus spongicola sp. nov. and Rhodococcus xishaensis sp. nov. from marine sponges.</title>
        <authorList>
            <person name="Li L."/>
            <person name="Lin H.W."/>
        </authorList>
    </citation>
    <scope>NUCLEOTIDE SEQUENCE [LARGE SCALE GENOMIC DNA]</scope>
    <source>
        <strain evidence="4 5">CCTCC AB2014297</strain>
    </source>
</reference>
<gene>
    <name evidence="4" type="ORF">EGT67_21330</name>
</gene>
<dbReference type="SMART" id="SM00822">
    <property type="entry name" value="PKS_KR"/>
    <property type="match status" value="1"/>
</dbReference>
<dbReference type="InterPro" id="IPR002347">
    <property type="entry name" value="SDR_fam"/>
</dbReference>
<protein>
    <submittedName>
        <fullName evidence="4">SDR family oxidoreductase</fullName>
    </submittedName>
</protein>
<dbReference type="SUPFAM" id="SSF51735">
    <property type="entry name" value="NAD(P)-binding Rossmann-fold domains"/>
    <property type="match status" value="1"/>
</dbReference>
<dbReference type="EMBL" id="RKLP01000012">
    <property type="protein sequence ID" value="RVW07512.1"/>
    <property type="molecule type" value="Genomic_DNA"/>
</dbReference>
<evidence type="ECO:0000256" key="2">
    <source>
        <dbReference type="ARBA" id="ARBA00023002"/>
    </source>
</evidence>
<proteinExistence type="inferred from homology"/>
<evidence type="ECO:0000313" key="5">
    <source>
        <dbReference type="Proteomes" id="UP000286208"/>
    </source>
</evidence>
<keyword evidence="2" id="KW-0560">Oxidoreductase</keyword>
<dbReference type="Pfam" id="PF13561">
    <property type="entry name" value="adh_short_C2"/>
    <property type="match status" value="1"/>
</dbReference>
<dbReference type="Gene3D" id="3.40.50.720">
    <property type="entry name" value="NAD(P)-binding Rossmann-like Domain"/>
    <property type="match status" value="1"/>
</dbReference>